<dbReference type="InterPro" id="IPR056020">
    <property type="entry name" value="DUF7599"/>
</dbReference>
<feature type="domain" description="DUF7646" evidence="12">
    <location>
        <begin position="303"/>
        <end position="385"/>
    </location>
</feature>
<dbReference type="InterPro" id="IPR007309">
    <property type="entry name" value="TFIIIC_Bblock-bd"/>
</dbReference>
<dbReference type="GO" id="GO:0042791">
    <property type="term" value="P:5S class rRNA transcription by RNA polymerase III"/>
    <property type="evidence" value="ECO:0007669"/>
    <property type="project" value="TreeGrafter"/>
</dbReference>
<dbReference type="Pfam" id="PF24658">
    <property type="entry name" value="DUF7647"/>
    <property type="match status" value="1"/>
</dbReference>
<evidence type="ECO:0000256" key="6">
    <source>
        <dbReference type="SAM" id="MobiDB-lite"/>
    </source>
</evidence>
<feature type="region of interest" description="Disordered" evidence="6">
    <location>
        <begin position="1409"/>
        <end position="1431"/>
    </location>
</feature>
<feature type="domain" description="B-block binding subunit of TFIIIC" evidence="7">
    <location>
        <begin position="110"/>
        <end position="182"/>
    </location>
</feature>
<dbReference type="GO" id="GO:0006384">
    <property type="term" value="P:transcription initiation at RNA polymerase III promoter"/>
    <property type="evidence" value="ECO:0007669"/>
    <property type="project" value="InterPro"/>
</dbReference>
<sequence>MEALMSSSLEEVCCSGARGLSLSYLWPTLTPKPTLADKASLWSNLRSIPSFQFTIPGEDTPLSREDVRIQRFDHAEKLGLKITANQHLRDCFVGLYDASSSNFSDRDRRALDRLLAARTSGITQSQLGKDLGIEGNNLYYVVKTLECRGLIVRQPVVVKKSKDAENSSTVTTNLIYLSRYAKHLGVQQRFEIEKCADGEECGDTTEDGDGLLVRDFVPAMKAICDKLEEANDKVLVISDIKQDLGYRGNGPAGHKSWRVICNRLKEAHIVEEFEAKVNEKVVRCLRLLKEFSTENFEQVTKCGRRSQQNDQLVELAIEHQIYDMVDAKGTEGAIFMEVCGRLGVENKRDFRSRDMVSKYGMHLQKEIYKRTVVTRVWTSGNFNSEQLFQGKSQIVLNEKKTTNLDVGNPDVPDRPIETFLEYNNLTSNVENVAPGKQINTETASEFSCRSPKEGKPGNVPEFFHESRGLASNAGLDVVGLEMEKNAASTEIAPSTFRKQPMPLTTDGALREQRILEYLQDEKFIFRAELHRWLVSHEKDKCTILDRKTIDRILDKLQKQGHCKCVTINVPAVTNCSRSRRTMVVLHPSLESFPSELVGEMHDRLRSFEKEIRGQRSSRWKTHEPLPVLNGVMRTQLRVGSNDNAAQSEAMRANGFVLAKMVRAKLLHCFLWGYLSSFPGWDDVLSSGMHTCTYKHFELEVALKAIPIELFLQVVGSTQNFEDMLERCRKGLRLCDIPIEDYKCVMNTRATGRLSYIIDILRRLKLIRLVKDGHSEEGAKMVHATCTHALELRPYVEEPLSLCATANIRSLDLRPRVRHDFILSNREAVDEYWKILEYCYAAADPTAALHAFPGSAVPEVCLERSWASVRVMSADQRAELLKCIAKDDPHKKISYKYCEKIAKDLNLSLQQVLRVYYDKRQKRLTTFQGSIKVNSEENPSSKRKRSSASNKRRKLVEPSLSELGSNDSENEQSGEKGLTMSPSTLNKFMEEKDLTSSREHADCFPAFKEDDDHLSPVEEQESDAECYSFISQCTTLRRKATGRSRFSWTDERDRLLVIQYAKHRATLGAKFHRVDWSTLPELPAPPRTCARRMASLNRNKYFRKALMKLCTVLSERYMKHLENGHFMSSNSNGCRVLVRCSLAEGLHRRISTADKCTVGANSEEEQWDDFTHKSVKKAFEDVLMCKQVAKMDTTKKVRSASGEQPHLNSNTKEYSSKESEWLSSGKVNEAQNLDSEKCKDSAKRSRWPRIHQKFMKLLNERSSVSRQVHESLAVSNAVELLKLIFLSTSTEPNLQNLLAETLRRYSEHDLFAAFSYLREKKIMIGGNGDQPFQLSQQFLHSISRSPFPANTGQRAAKISGSLHDRQKELVERGINLTADLHCGDIFQLFALVSSGELSIYPCVPHEGVGEAEDLRSSKRKSEDDELSDGHKAKKLKSLADSELISRREKGFPHIVVSMQRAIFLTTDAVEMFKDGETCVGELYLNDKANAVVGEKMSPSSYHGELMQEVPKSVSVFPTAGWSTHSPWDAMAGYAEHLLLKPSGAEQVPWFNSQVFKAAYTAIQTAGDQGLSMEEVSQVVGENIHEHVINILQAFGQVLKVNAYASVRVVDALYHSKYFLMSSAGFHHDLKLDSVKKSLQRSNDNHVIYQPQNCCVVGANSQTGVITTNNDVHKVTILNLPEEVVPLDGAKVINGHQGYWQDENPLGSTNASETLESFCQESTVPILPWINGDGTINKFIYNGLVRRVFGTVMQNPGILEDGIIRRIDALNPQSCRTLLDLMILDKQIVARDMLQSTSRGPPPLLGTLLGNSYRESKLVYRRHFSANPKSASLL</sequence>
<reference evidence="14" key="1">
    <citation type="submission" date="2018-02" db="EMBL/GenBank/DDBJ databases">
        <title>Rhizophora mucronata_Transcriptome.</title>
        <authorList>
            <person name="Meera S.P."/>
            <person name="Sreeshan A."/>
            <person name="Augustine A."/>
        </authorList>
    </citation>
    <scope>NUCLEOTIDE SEQUENCE</scope>
    <source>
        <tissue evidence="14">Leaf</tissue>
    </source>
</reference>
<feature type="compositionally biased region" description="Basic residues" evidence="6">
    <location>
        <begin position="940"/>
        <end position="953"/>
    </location>
</feature>
<dbReference type="PANTHER" id="PTHR15180:SF1">
    <property type="entry name" value="GENERAL TRANSCRIPTION FACTOR 3C POLYPEPTIDE 1"/>
    <property type="match status" value="1"/>
</dbReference>
<dbReference type="EMBL" id="GGEC01030038">
    <property type="protein sequence ID" value="MBX10522.1"/>
    <property type="molecule type" value="Transcribed_RNA"/>
</dbReference>
<evidence type="ECO:0000256" key="4">
    <source>
        <dbReference type="ARBA" id="ARBA00023163"/>
    </source>
</evidence>
<dbReference type="InterPro" id="IPR035625">
    <property type="entry name" value="Tfc3-like_eWH"/>
</dbReference>
<dbReference type="EMBL" id="GGEC01030039">
    <property type="protein sequence ID" value="MBX10523.1"/>
    <property type="molecule type" value="Transcribed_RNA"/>
</dbReference>
<accession>A0A2P2KXR3</accession>
<evidence type="ECO:0000256" key="3">
    <source>
        <dbReference type="ARBA" id="ARBA00023125"/>
    </source>
</evidence>
<dbReference type="Pfam" id="PF04182">
    <property type="entry name" value="B-block_TFIIIC"/>
    <property type="match status" value="1"/>
</dbReference>
<feature type="region of interest" description="Disordered" evidence="6">
    <location>
        <begin position="1195"/>
        <end position="1225"/>
    </location>
</feature>
<dbReference type="InterPro" id="IPR056428">
    <property type="entry name" value="WH_GTF3C1"/>
</dbReference>
<feature type="domain" description="DUF7645" evidence="11">
    <location>
        <begin position="867"/>
        <end position="927"/>
    </location>
</feature>
<keyword evidence="4" id="KW-0804">Transcription</keyword>
<dbReference type="InterPro" id="IPR056064">
    <property type="entry name" value="DUF7647"/>
</dbReference>
<proteinExistence type="predicted"/>
<protein>
    <submittedName>
        <fullName evidence="14">Uncharacterized protein LOC105133943 isoform X1</fullName>
    </submittedName>
</protein>
<feature type="domain" description="DUF7647" evidence="13">
    <location>
        <begin position="691"/>
        <end position="866"/>
    </location>
</feature>
<name>A0A2P2KXR3_RHIMU</name>
<comment type="subcellular location">
    <subcellularLocation>
        <location evidence="1">Nucleus</location>
    </subcellularLocation>
</comment>
<evidence type="ECO:0000256" key="1">
    <source>
        <dbReference type="ARBA" id="ARBA00004123"/>
    </source>
</evidence>
<evidence type="ECO:0000259" key="10">
    <source>
        <dbReference type="Pfam" id="PF24538"/>
    </source>
</evidence>
<dbReference type="Pfam" id="PF24538">
    <property type="entry name" value="DUF7599"/>
    <property type="match status" value="1"/>
</dbReference>
<evidence type="ECO:0000256" key="2">
    <source>
        <dbReference type="ARBA" id="ARBA00022553"/>
    </source>
</evidence>
<feature type="region of interest" description="Disordered" evidence="6">
    <location>
        <begin position="932"/>
        <end position="983"/>
    </location>
</feature>
<feature type="domain" description="General transcription factor 3C polypeptide 1 winged-helix" evidence="8">
    <location>
        <begin position="1"/>
        <end position="96"/>
    </location>
</feature>
<dbReference type="InterPro" id="IPR056467">
    <property type="entry name" value="eWH_GTF3C1"/>
</dbReference>
<dbReference type="CDD" id="cd16169">
    <property type="entry name" value="Tau138_eWH"/>
    <property type="match status" value="1"/>
</dbReference>
<organism evidence="14">
    <name type="scientific">Rhizophora mucronata</name>
    <name type="common">Asiatic mangrove</name>
    <dbReference type="NCBI Taxonomy" id="61149"/>
    <lineage>
        <taxon>Eukaryota</taxon>
        <taxon>Viridiplantae</taxon>
        <taxon>Streptophyta</taxon>
        <taxon>Embryophyta</taxon>
        <taxon>Tracheophyta</taxon>
        <taxon>Spermatophyta</taxon>
        <taxon>Magnoliopsida</taxon>
        <taxon>eudicotyledons</taxon>
        <taxon>Gunneridae</taxon>
        <taxon>Pentapetalae</taxon>
        <taxon>rosids</taxon>
        <taxon>fabids</taxon>
        <taxon>Malpighiales</taxon>
        <taxon>Rhizophoraceae</taxon>
        <taxon>Rhizophora</taxon>
    </lineage>
</organism>
<dbReference type="InterPro" id="IPR056062">
    <property type="entry name" value="DUF7645"/>
</dbReference>
<evidence type="ECO:0000259" key="13">
    <source>
        <dbReference type="Pfam" id="PF24658"/>
    </source>
</evidence>
<dbReference type="PANTHER" id="PTHR15180">
    <property type="entry name" value="GENERAL TRANSCRIPTION FACTOR 3C POLYPEPTIDE 1"/>
    <property type="match status" value="1"/>
</dbReference>
<dbReference type="GO" id="GO:0003677">
    <property type="term" value="F:DNA binding"/>
    <property type="evidence" value="ECO:0007669"/>
    <property type="project" value="UniProtKB-KW"/>
</dbReference>
<dbReference type="InterPro" id="IPR036390">
    <property type="entry name" value="WH_DNA-bd_sf"/>
</dbReference>
<evidence type="ECO:0000256" key="5">
    <source>
        <dbReference type="ARBA" id="ARBA00023242"/>
    </source>
</evidence>
<dbReference type="Pfam" id="PF24101">
    <property type="entry name" value="WHD_GTF3C1"/>
    <property type="match status" value="1"/>
</dbReference>
<dbReference type="InterPro" id="IPR056063">
    <property type="entry name" value="DUF7646"/>
</dbReference>
<dbReference type="SUPFAM" id="SSF46785">
    <property type="entry name" value="Winged helix' DNA-binding domain"/>
    <property type="match status" value="1"/>
</dbReference>
<dbReference type="GO" id="GO:0005634">
    <property type="term" value="C:nucleus"/>
    <property type="evidence" value="ECO:0007669"/>
    <property type="project" value="UniProtKB-SubCell"/>
</dbReference>
<evidence type="ECO:0000313" key="14">
    <source>
        <dbReference type="EMBL" id="MBX10522.1"/>
    </source>
</evidence>
<evidence type="ECO:0000259" key="12">
    <source>
        <dbReference type="Pfam" id="PF24657"/>
    </source>
</evidence>
<dbReference type="GO" id="GO:0000127">
    <property type="term" value="C:transcription factor TFIIIC complex"/>
    <property type="evidence" value="ECO:0007669"/>
    <property type="project" value="InterPro"/>
</dbReference>
<keyword evidence="3" id="KW-0238">DNA-binding</keyword>
<evidence type="ECO:0000259" key="7">
    <source>
        <dbReference type="Pfam" id="PF04182"/>
    </source>
</evidence>
<dbReference type="Pfam" id="PF24657">
    <property type="entry name" value="DUF7646"/>
    <property type="match status" value="1"/>
</dbReference>
<dbReference type="InterPro" id="IPR044210">
    <property type="entry name" value="Tfc3-like"/>
</dbReference>
<feature type="compositionally biased region" description="Basic and acidic residues" evidence="6">
    <location>
        <begin position="1411"/>
        <end position="1429"/>
    </location>
</feature>
<feature type="domain" description="GTF3C1 extended winged-helix" evidence="9">
    <location>
        <begin position="503"/>
        <end position="612"/>
    </location>
</feature>
<evidence type="ECO:0000259" key="8">
    <source>
        <dbReference type="Pfam" id="PF23704"/>
    </source>
</evidence>
<keyword evidence="5" id="KW-0539">Nucleus</keyword>
<keyword evidence="2" id="KW-0597">Phosphoprotein</keyword>
<dbReference type="Pfam" id="PF24655">
    <property type="entry name" value="DUF7645"/>
    <property type="match status" value="1"/>
</dbReference>
<evidence type="ECO:0000259" key="11">
    <source>
        <dbReference type="Pfam" id="PF24655"/>
    </source>
</evidence>
<evidence type="ECO:0000259" key="9">
    <source>
        <dbReference type="Pfam" id="PF24101"/>
    </source>
</evidence>
<feature type="domain" description="DUF7599" evidence="10">
    <location>
        <begin position="215"/>
        <end position="298"/>
    </location>
</feature>
<dbReference type="Pfam" id="PF23704">
    <property type="entry name" value="WHD_GTF3C1_N"/>
    <property type="match status" value="1"/>
</dbReference>